<gene>
    <name evidence="3" type="ORF">C8N24_5735</name>
</gene>
<dbReference type="Gene3D" id="2.130.10.10">
    <property type="entry name" value="YVTN repeat-like/Quinoprotein amine dehydrogenase"/>
    <property type="match status" value="1"/>
</dbReference>
<feature type="signal peptide" evidence="2">
    <location>
        <begin position="1"/>
        <end position="21"/>
    </location>
</feature>
<dbReference type="AlphaFoldDB" id="A0A660L184"/>
<feature type="chain" id="PRO_5024791802" evidence="2">
    <location>
        <begin position="22"/>
        <end position="860"/>
    </location>
</feature>
<keyword evidence="4" id="KW-1185">Reference proteome</keyword>
<evidence type="ECO:0000313" key="3">
    <source>
        <dbReference type="EMBL" id="RKQ87707.1"/>
    </source>
</evidence>
<dbReference type="InterPro" id="IPR011047">
    <property type="entry name" value="Quinoprotein_ADH-like_sf"/>
</dbReference>
<dbReference type="RefSeq" id="WP_121256490.1">
    <property type="nucleotide sequence ID" value="NZ_RBIL01000002.1"/>
</dbReference>
<dbReference type="EMBL" id="RBIL01000002">
    <property type="protein sequence ID" value="RKQ87707.1"/>
    <property type="molecule type" value="Genomic_DNA"/>
</dbReference>
<dbReference type="Pfam" id="PF17164">
    <property type="entry name" value="DUF5122"/>
    <property type="match status" value="1"/>
</dbReference>
<accession>A0A660L184</accession>
<dbReference type="InterPro" id="IPR013431">
    <property type="entry name" value="Delta_60_rpt"/>
</dbReference>
<dbReference type="SUPFAM" id="SSF50998">
    <property type="entry name" value="Quinoprotein alcohol dehydrogenase-like"/>
    <property type="match status" value="1"/>
</dbReference>
<evidence type="ECO:0000256" key="2">
    <source>
        <dbReference type="SAM" id="SignalP"/>
    </source>
</evidence>
<dbReference type="Gene3D" id="2.40.10.480">
    <property type="match status" value="1"/>
</dbReference>
<name>A0A660L184_9ACTN</name>
<protein>
    <submittedName>
        <fullName evidence="3">Putative pyrroloquinoline-quinone binding quinoprotein</fullName>
    </submittedName>
</protein>
<dbReference type="OrthoDB" id="5178352at2"/>
<sequence>MVARSLLTVALTLVVTATASAAPARLPYVNGTVSDLLVDGDTLYVGGQFTVAGTAAGPLVLARGDTGALVRTFPGFGKTGEGDISAEAVLSDGAGGWYVGGGFARVDGEPRHGLVHLLADGSVDRAFSGPPRWGAHVLARHGDVLWLNGWSGYEEETPEAERGPRLLALNARTGAPLAIAPALSSAVTDLDVEDGRLFVSTRRHGVYAFDAATGAATGWHVSAGREVEAIDVDGGVVWATDQAPGQESGESDVVGYRVSDGAALPQTFRYAADATDLVATEDFVFIVCDCWRTNQPSLQAYDRDTGQYIDLRAMKTVERVAVGGGRLYAGGPGGYVAYDLATLQRVPWAVDLLDARPRAIAVAPDGTVALAGYNSAVAGAARTNLAAFRLSTGELLPFDPAPLTPLPDWFGPGYAPAVWALEKAGDLLFAAGYFSRAAGVPRKSLAAFDLRTGALVDFPEPRSRLVQDLVVADGKLIAGGEIIEAFDLASRTKLAWEAWPHDAVRALAVVDDTLLAGGEFYAVEMKDGPIVPRKFLAAFHVSDLSPSPRFAAEPSSYVNDITPDGAGGAFLAGYFRVLGAVPSDFVGHLDATGAPEPNFPGSDGYGAGSVVADSSHLYVSGVDGLGGLPRRGSAAIRLADRSVTAFDPGVGGRAMIPLPSGELLVGGDFRSTSHNSSSGIGWFLPDGSTAVPAQGGGTGTSPGTGGGNGPSPGGGNGNGAGGGDGTGGTLGDAAPDGGTGAGGDTGAADGTNLGGAGRTGASSSGEPVDARARGSRVRVAFASRRVSRGRVSVRVASPAGGRVTVRVRLASGRRTVLGRATVTLRPSVARVVRIRVAGRAVRRAVVAEAEATVSRAVRLR</sequence>
<evidence type="ECO:0000256" key="1">
    <source>
        <dbReference type="SAM" id="MobiDB-lite"/>
    </source>
</evidence>
<keyword evidence="2" id="KW-0732">Signal</keyword>
<reference evidence="3 4" key="1">
    <citation type="submission" date="2018-10" db="EMBL/GenBank/DDBJ databases">
        <title>Genomic Encyclopedia of Archaeal and Bacterial Type Strains, Phase II (KMG-II): from individual species to whole genera.</title>
        <authorList>
            <person name="Goeker M."/>
        </authorList>
    </citation>
    <scope>NUCLEOTIDE SEQUENCE [LARGE SCALE GENOMIC DNA]</scope>
    <source>
        <strain evidence="3 4">DSM 14954</strain>
    </source>
</reference>
<organism evidence="3 4">
    <name type="scientific">Solirubrobacter pauli</name>
    <dbReference type="NCBI Taxonomy" id="166793"/>
    <lineage>
        <taxon>Bacteria</taxon>
        <taxon>Bacillati</taxon>
        <taxon>Actinomycetota</taxon>
        <taxon>Thermoleophilia</taxon>
        <taxon>Solirubrobacterales</taxon>
        <taxon>Solirubrobacteraceae</taxon>
        <taxon>Solirubrobacter</taxon>
    </lineage>
</organism>
<proteinExistence type="predicted"/>
<feature type="region of interest" description="Disordered" evidence="1">
    <location>
        <begin position="680"/>
        <end position="774"/>
    </location>
</feature>
<dbReference type="Proteomes" id="UP000278962">
    <property type="component" value="Unassembled WGS sequence"/>
</dbReference>
<comment type="caution">
    <text evidence="3">The sequence shown here is derived from an EMBL/GenBank/DDBJ whole genome shotgun (WGS) entry which is preliminary data.</text>
</comment>
<feature type="compositionally biased region" description="Gly residues" evidence="1">
    <location>
        <begin position="694"/>
        <end position="730"/>
    </location>
</feature>
<evidence type="ECO:0000313" key="4">
    <source>
        <dbReference type="Proteomes" id="UP000278962"/>
    </source>
</evidence>
<dbReference type="InterPro" id="IPR015943">
    <property type="entry name" value="WD40/YVTN_repeat-like_dom_sf"/>
</dbReference>